<dbReference type="EMBL" id="CAJEWN010001266">
    <property type="protein sequence ID" value="CAD2195993.1"/>
    <property type="molecule type" value="Genomic_DNA"/>
</dbReference>
<sequence length="50" mass="6113">MLPLLCLHLYSTNFLHLKDFYLMDLPHKMKRYRFQRKPPNSVTSNIHKLI</sequence>
<name>A0A6V7X9S5_MELEN</name>
<organism evidence="1 2">
    <name type="scientific">Meloidogyne enterolobii</name>
    <name type="common">Root-knot nematode worm</name>
    <name type="synonym">Meloidogyne mayaguensis</name>
    <dbReference type="NCBI Taxonomy" id="390850"/>
    <lineage>
        <taxon>Eukaryota</taxon>
        <taxon>Metazoa</taxon>
        <taxon>Ecdysozoa</taxon>
        <taxon>Nematoda</taxon>
        <taxon>Chromadorea</taxon>
        <taxon>Rhabditida</taxon>
        <taxon>Tylenchina</taxon>
        <taxon>Tylenchomorpha</taxon>
        <taxon>Tylenchoidea</taxon>
        <taxon>Meloidogynidae</taxon>
        <taxon>Meloidogyninae</taxon>
        <taxon>Meloidogyne</taxon>
    </lineage>
</organism>
<gene>
    <name evidence="1" type="ORF">MENT_LOCUS49124</name>
</gene>
<comment type="caution">
    <text evidence="1">The sequence shown here is derived from an EMBL/GenBank/DDBJ whole genome shotgun (WGS) entry which is preliminary data.</text>
</comment>
<reference evidence="1 2" key="1">
    <citation type="submission" date="2020-08" db="EMBL/GenBank/DDBJ databases">
        <authorList>
            <person name="Koutsovoulos G."/>
            <person name="Danchin GJ E."/>
        </authorList>
    </citation>
    <scope>NUCLEOTIDE SEQUENCE [LARGE SCALE GENOMIC DNA]</scope>
</reference>
<accession>A0A6V7X9S5</accession>
<evidence type="ECO:0000313" key="2">
    <source>
        <dbReference type="Proteomes" id="UP000580250"/>
    </source>
</evidence>
<protein>
    <submittedName>
        <fullName evidence="1">Uncharacterized protein</fullName>
    </submittedName>
</protein>
<dbReference type="AlphaFoldDB" id="A0A6V7X9S5"/>
<evidence type="ECO:0000313" key="1">
    <source>
        <dbReference type="EMBL" id="CAD2195993.1"/>
    </source>
</evidence>
<proteinExistence type="predicted"/>
<dbReference type="Proteomes" id="UP000580250">
    <property type="component" value="Unassembled WGS sequence"/>
</dbReference>